<organism evidence="5 6">
    <name type="scientific">Aspergillus taichungensis</name>
    <dbReference type="NCBI Taxonomy" id="482145"/>
    <lineage>
        <taxon>Eukaryota</taxon>
        <taxon>Fungi</taxon>
        <taxon>Dikarya</taxon>
        <taxon>Ascomycota</taxon>
        <taxon>Pezizomycotina</taxon>
        <taxon>Eurotiomycetes</taxon>
        <taxon>Eurotiomycetidae</taxon>
        <taxon>Eurotiales</taxon>
        <taxon>Aspergillaceae</taxon>
        <taxon>Aspergillus</taxon>
        <taxon>Aspergillus subgen. Circumdati</taxon>
    </lineage>
</organism>
<dbReference type="OrthoDB" id="10263751at2759"/>
<dbReference type="PANTHER" id="PTHR46115">
    <property type="entry name" value="THIOREDOXIN-LIKE PROTEIN 1"/>
    <property type="match status" value="1"/>
</dbReference>
<dbReference type="EMBL" id="KZ559544">
    <property type="protein sequence ID" value="PLN80750.1"/>
    <property type="molecule type" value="Genomic_DNA"/>
</dbReference>
<gene>
    <name evidence="5" type="ORF">BDW42DRAFT_170415</name>
</gene>
<evidence type="ECO:0000313" key="6">
    <source>
        <dbReference type="Proteomes" id="UP000235023"/>
    </source>
</evidence>
<proteinExistence type="inferred from homology"/>
<dbReference type="InterPro" id="IPR036249">
    <property type="entry name" value="Thioredoxin-like_sf"/>
</dbReference>
<dbReference type="InterPro" id="IPR013766">
    <property type="entry name" value="Thioredoxin_domain"/>
</dbReference>
<dbReference type="Pfam" id="PF00085">
    <property type="entry name" value="Thioredoxin"/>
    <property type="match status" value="1"/>
</dbReference>
<reference evidence="6" key="1">
    <citation type="submission" date="2017-12" db="EMBL/GenBank/DDBJ databases">
        <authorList>
            <consortium name="DOE Joint Genome Institute"/>
            <person name="Mondo S.J."/>
            <person name="Kjaerbolling I."/>
            <person name="Vesth T.C."/>
            <person name="Frisvad J.C."/>
            <person name="Nybo J.L."/>
            <person name="Theobald S."/>
            <person name="Kuo A."/>
            <person name="Bowyer P."/>
            <person name="Matsuda Y."/>
            <person name="Lyhne E.K."/>
            <person name="Kogle M.E."/>
            <person name="Clum A."/>
            <person name="Lipzen A."/>
            <person name="Salamov A."/>
            <person name="Ngan C.Y."/>
            <person name="Daum C."/>
            <person name="Chiniquy J."/>
            <person name="Barry K."/>
            <person name="LaButti K."/>
            <person name="Haridas S."/>
            <person name="Simmons B.A."/>
            <person name="Magnuson J.K."/>
            <person name="Mortensen U.H."/>
            <person name="Larsen T.O."/>
            <person name="Grigoriev I.V."/>
            <person name="Baker S.E."/>
            <person name="Andersen M.R."/>
            <person name="Nordberg H.P."/>
            <person name="Cantor M.N."/>
            <person name="Hua S.X."/>
        </authorList>
    </citation>
    <scope>NUCLEOTIDE SEQUENCE [LARGE SCALE GENOMIC DNA]</scope>
    <source>
        <strain evidence="6">IBT 19404</strain>
    </source>
</reference>
<accession>A0A2J5HTU5</accession>
<keyword evidence="2" id="KW-1015">Disulfide bond</keyword>
<sequence length="129" mass="14145">MPITEITSLQELLQTLNASTPSKVIVQASAAWCKPCDAIAPHVDRLSNEYGQKSEGGGEEQENGEKKEEGGRKGEVKFVRFDIDKAADLAQELGVRAVPAFFFFSDGELVDEYKGGRVNLLQEMIGRNV</sequence>
<comment type="similarity">
    <text evidence="1">Belongs to the thioredoxin family.</text>
</comment>
<dbReference type="Gene3D" id="3.40.30.10">
    <property type="entry name" value="Glutaredoxin"/>
    <property type="match status" value="1"/>
</dbReference>
<protein>
    <submittedName>
        <fullName evidence="5">Thioredoxin-like protein</fullName>
    </submittedName>
</protein>
<evidence type="ECO:0000256" key="1">
    <source>
        <dbReference type="ARBA" id="ARBA00008987"/>
    </source>
</evidence>
<dbReference type="Proteomes" id="UP000235023">
    <property type="component" value="Unassembled WGS sequence"/>
</dbReference>
<feature type="region of interest" description="Disordered" evidence="3">
    <location>
        <begin position="47"/>
        <end position="72"/>
    </location>
</feature>
<dbReference type="AlphaFoldDB" id="A0A2J5HTU5"/>
<name>A0A2J5HTU5_9EURO</name>
<dbReference type="CDD" id="cd02947">
    <property type="entry name" value="TRX_family"/>
    <property type="match status" value="1"/>
</dbReference>
<feature type="compositionally biased region" description="Basic and acidic residues" evidence="3">
    <location>
        <begin position="63"/>
        <end position="72"/>
    </location>
</feature>
<keyword evidence="6" id="KW-1185">Reference proteome</keyword>
<feature type="domain" description="Thioredoxin" evidence="4">
    <location>
        <begin position="1"/>
        <end position="129"/>
    </location>
</feature>
<evidence type="ECO:0000259" key="4">
    <source>
        <dbReference type="PROSITE" id="PS51352"/>
    </source>
</evidence>
<evidence type="ECO:0000313" key="5">
    <source>
        <dbReference type="EMBL" id="PLN80750.1"/>
    </source>
</evidence>
<dbReference type="SUPFAM" id="SSF52833">
    <property type="entry name" value="Thioredoxin-like"/>
    <property type="match status" value="1"/>
</dbReference>
<dbReference type="PROSITE" id="PS51352">
    <property type="entry name" value="THIOREDOXIN_2"/>
    <property type="match status" value="1"/>
</dbReference>
<evidence type="ECO:0000256" key="2">
    <source>
        <dbReference type="ARBA" id="ARBA00023157"/>
    </source>
</evidence>
<evidence type="ECO:0000256" key="3">
    <source>
        <dbReference type="SAM" id="MobiDB-lite"/>
    </source>
</evidence>